<sequence>KEGNAKTGFTITNKNIEKISIPVEKKWEGEELDSVRVRLFADGKEVTYKDLNKANNWRWTFDNRDKYNEQGQEIKYTVKEDKIEG</sequence>
<dbReference type="InterPro" id="IPR008454">
    <property type="entry name" value="Collagen-bd_Cna-like_B-typ_dom"/>
</dbReference>
<feature type="domain" description="CNA-B" evidence="1">
    <location>
        <begin position="21"/>
        <end position="85"/>
    </location>
</feature>
<protein>
    <submittedName>
        <fullName evidence="2">Cna B-type domain-containing protein</fullName>
    </submittedName>
</protein>
<proteinExistence type="predicted"/>
<dbReference type="EMBL" id="JABGBW010000019">
    <property type="protein sequence ID" value="MBC2576878.1"/>
    <property type="molecule type" value="Genomic_DNA"/>
</dbReference>
<dbReference type="Pfam" id="PF05738">
    <property type="entry name" value="Cna_B"/>
    <property type="match status" value="1"/>
</dbReference>
<accession>A0ABR6TNR4</accession>
<dbReference type="Gene3D" id="2.60.40.1140">
    <property type="entry name" value="Collagen-binding surface protein Cna, B-type domain"/>
    <property type="match status" value="1"/>
</dbReference>
<reference evidence="2 3" key="1">
    <citation type="submission" date="2020-05" db="EMBL/GenBank/DDBJ databases">
        <title>Draft genome of xy-202 and genomic insight in genome of the genus Peptostreptococcus.</title>
        <authorList>
            <person name="Zhang Z."/>
        </authorList>
    </citation>
    <scope>NUCLEOTIDE SEQUENCE [LARGE SCALE GENOMIC DNA]</scope>
    <source>
        <strain evidence="2 3">DSM 27025</strain>
    </source>
</reference>
<evidence type="ECO:0000313" key="3">
    <source>
        <dbReference type="Proteomes" id="UP000713904"/>
    </source>
</evidence>
<evidence type="ECO:0000313" key="2">
    <source>
        <dbReference type="EMBL" id="MBC2576878.1"/>
    </source>
</evidence>
<dbReference type="CDD" id="cd00222">
    <property type="entry name" value="CollagenBindB"/>
    <property type="match status" value="1"/>
</dbReference>
<feature type="non-terminal residue" evidence="2">
    <location>
        <position position="1"/>
    </location>
</feature>
<dbReference type="RefSeq" id="WP_185624894.1">
    <property type="nucleotide sequence ID" value="NZ_JABGBW010000019.1"/>
</dbReference>
<evidence type="ECO:0000259" key="1">
    <source>
        <dbReference type="Pfam" id="PF05738"/>
    </source>
</evidence>
<feature type="non-terminal residue" evidence="2">
    <location>
        <position position="85"/>
    </location>
</feature>
<organism evidence="2 3">
    <name type="scientific">Peptostreptococcus canis</name>
    <dbReference type="NCBI Taxonomy" id="1159213"/>
    <lineage>
        <taxon>Bacteria</taxon>
        <taxon>Bacillati</taxon>
        <taxon>Bacillota</taxon>
        <taxon>Clostridia</taxon>
        <taxon>Peptostreptococcales</taxon>
        <taxon>Peptostreptococcaceae</taxon>
        <taxon>Peptostreptococcus</taxon>
    </lineage>
</organism>
<gene>
    <name evidence="2" type="ORF">HLB29_09440</name>
</gene>
<dbReference type="SUPFAM" id="SSF49478">
    <property type="entry name" value="Cna protein B-type domain"/>
    <property type="match status" value="1"/>
</dbReference>
<keyword evidence="3" id="KW-1185">Reference proteome</keyword>
<comment type="caution">
    <text evidence="2">The sequence shown here is derived from an EMBL/GenBank/DDBJ whole genome shotgun (WGS) entry which is preliminary data.</text>
</comment>
<dbReference type="Proteomes" id="UP000713904">
    <property type="component" value="Unassembled WGS sequence"/>
</dbReference>
<name>A0ABR6TNR4_9FIRM</name>